<reference evidence="3" key="1">
    <citation type="journal article" date="2020" name="mSystems">
        <title>Genome- and Community-Level Interaction Insights into Carbon Utilization and Element Cycling Functions of Hydrothermarchaeota in Hydrothermal Sediment.</title>
        <authorList>
            <person name="Zhou Z."/>
            <person name="Liu Y."/>
            <person name="Xu W."/>
            <person name="Pan J."/>
            <person name="Luo Z.H."/>
            <person name="Li M."/>
        </authorList>
    </citation>
    <scope>NUCLEOTIDE SEQUENCE [LARGE SCALE GENOMIC DNA]</scope>
    <source>
        <strain evidence="3">SpSt-300</strain>
    </source>
</reference>
<dbReference type="EMBL" id="DSMU01000223">
    <property type="protein sequence ID" value="HEL65727.1"/>
    <property type="molecule type" value="Genomic_DNA"/>
</dbReference>
<dbReference type="Pfam" id="PF01520">
    <property type="entry name" value="Amidase_3"/>
    <property type="match status" value="1"/>
</dbReference>
<gene>
    <name evidence="3" type="ORF">ENQ34_03480</name>
</gene>
<name>A0A7C2EJ34_9THEO</name>
<proteinExistence type="predicted"/>
<comment type="caution">
    <text evidence="3">The sequence shown here is derived from an EMBL/GenBank/DDBJ whole genome shotgun (WGS) entry which is preliminary data.</text>
</comment>
<dbReference type="SMART" id="SM00646">
    <property type="entry name" value="Ami_3"/>
    <property type="match status" value="1"/>
</dbReference>
<evidence type="ECO:0000313" key="3">
    <source>
        <dbReference type="EMBL" id="HEL65727.1"/>
    </source>
</evidence>
<organism evidence="3">
    <name type="scientific">Ammonifex degensii</name>
    <dbReference type="NCBI Taxonomy" id="42838"/>
    <lineage>
        <taxon>Bacteria</taxon>
        <taxon>Bacillati</taxon>
        <taxon>Bacillota</taxon>
        <taxon>Clostridia</taxon>
        <taxon>Thermoanaerobacterales</taxon>
        <taxon>Thermoanaerobacteraceae</taxon>
        <taxon>Ammonifex</taxon>
    </lineage>
</organism>
<dbReference type="CDD" id="cd02696">
    <property type="entry name" value="MurNAc-LAA"/>
    <property type="match status" value="1"/>
</dbReference>
<dbReference type="PANTHER" id="PTHR30404:SF0">
    <property type="entry name" value="N-ACETYLMURAMOYL-L-ALANINE AMIDASE AMIC"/>
    <property type="match status" value="1"/>
</dbReference>
<keyword evidence="1" id="KW-0378">Hydrolase</keyword>
<dbReference type="AlphaFoldDB" id="A0A7C2EJ34"/>
<dbReference type="GO" id="GO:0030288">
    <property type="term" value="C:outer membrane-bounded periplasmic space"/>
    <property type="evidence" value="ECO:0007669"/>
    <property type="project" value="TreeGrafter"/>
</dbReference>
<dbReference type="GO" id="GO:0009253">
    <property type="term" value="P:peptidoglycan catabolic process"/>
    <property type="evidence" value="ECO:0007669"/>
    <property type="project" value="InterPro"/>
</dbReference>
<evidence type="ECO:0000256" key="1">
    <source>
        <dbReference type="ARBA" id="ARBA00022801"/>
    </source>
</evidence>
<dbReference type="InterPro" id="IPR050695">
    <property type="entry name" value="N-acetylmuramoyl_amidase_3"/>
</dbReference>
<feature type="domain" description="MurNAc-LAA" evidence="2">
    <location>
        <begin position="75"/>
        <end position="185"/>
    </location>
</feature>
<dbReference type="Gene3D" id="3.40.630.40">
    <property type="entry name" value="Zn-dependent exopeptidases"/>
    <property type="match status" value="1"/>
</dbReference>
<dbReference type="InterPro" id="IPR002508">
    <property type="entry name" value="MurNAc-LAA_cat"/>
</dbReference>
<dbReference type="PANTHER" id="PTHR30404">
    <property type="entry name" value="N-ACETYLMURAMOYL-L-ALANINE AMIDASE"/>
    <property type="match status" value="1"/>
</dbReference>
<sequence>MGERRQVRVCLDPGHGGYDPGAVGPSGLKEKDVTVAVALRAGFYLQDSGVEVLFTRVSDRVPWPSGERTDLATRVEIANRWRADLFVSIHCNSAANPKASGTETYSFRSTGKAAEAARYIQAALVKGLGLTDRGTKTAGFYVLRYTSMPAVLTELAFISNPQEEKFLGDAHFQERAALAVAQGVASYFGVNLTLLAPAAPRLVIENRPAPDVPLRVIDNRTWVELRSFVTASGGALEWDEKTRTVIVYMRG</sequence>
<evidence type="ECO:0000259" key="2">
    <source>
        <dbReference type="SMART" id="SM00646"/>
    </source>
</evidence>
<accession>A0A7C2EJ34</accession>
<dbReference type="SUPFAM" id="SSF53187">
    <property type="entry name" value="Zn-dependent exopeptidases"/>
    <property type="match status" value="1"/>
</dbReference>
<protein>
    <submittedName>
        <fullName evidence="3">N-acetylmuramoyl-L-alanine amidase</fullName>
    </submittedName>
</protein>
<dbReference type="GO" id="GO:0008745">
    <property type="term" value="F:N-acetylmuramoyl-L-alanine amidase activity"/>
    <property type="evidence" value="ECO:0007669"/>
    <property type="project" value="InterPro"/>
</dbReference>